<reference evidence="1 2" key="1">
    <citation type="journal article" date="2013" name="Genome Biol.">
        <title>Genome of Acanthamoeba castellanii highlights extensive lateral gene transfer and early evolution of tyrosine kinase signaling.</title>
        <authorList>
            <person name="Clarke M."/>
            <person name="Lohan A.J."/>
            <person name="Liu B."/>
            <person name="Lagkouvardos I."/>
            <person name="Roy S."/>
            <person name="Zafar N."/>
            <person name="Bertelli C."/>
            <person name="Schilde C."/>
            <person name="Kianianmomeni A."/>
            <person name="Burglin T.R."/>
            <person name="Frech C."/>
            <person name="Turcotte B."/>
            <person name="Kopec K.O."/>
            <person name="Synnott J.M."/>
            <person name="Choo C."/>
            <person name="Paponov I."/>
            <person name="Finkler A."/>
            <person name="Soon Heng Tan C."/>
            <person name="Hutchins A.P."/>
            <person name="Weinmeier T."/>
            <person name="Rattei T."/>
            <person name="Chu J.S."/>
            <person name="Gimenez G."/>
            <person name="Irimia M."/>
            <person name="Rigden D.J."/>
            <person name="Fitzpatrick D.A."/>
            <person name="Lorenzo-Morales J."/>
            <person name="Bateman A."/>
            <person name="Chiu C.H."/>
            <person name="Tang P."/>
            <person name="Hegemann P."/>
            <person name="Fromm H."/>
            <person name="Raoult D."/>
            <person name="Greub G."/>
            <person name="Miranda-Saavedra D."/>
            <person name="Chen N."/>
            <person name="Nash P."/>
            <person name="Ginger M.L."/>
            <person name="Horn M."/>
            <person name="Schaap P."/>
            <person name="Caler L."/>
            <person name="Loftus B."/>
        </authorList>
    </citation>
    <scope>NUCLEOTIDE SEQUENCE [LARGE SCALE GENOMIC DNA]</scope>
    <source>
        <strain evidence="1 2">Neff</strain>
    </source>
</reference>
<dbReference type="RefSeq" id="XP_004344847.1">
    <property type="nucleotide sequence ID" value="XM_004344797.1"/>
</dbReference>
<dbReference type="KEGG" id="acan:ACA1_282900"/>
<accession>L8H6J4</accession>
<dbReference type="InterPro" id="IPR023393">
    <property type="entry name" value="START-like_dom_sf"/>
</dbReference>
<evidence type="ECO:0000313" key="2">
    <source>
        <dbReference type="Proteomes" id="UP000011083"/>
    </source>
</evidence>
<dbReference type="EMBL" id="KB007908">
    <property type="protein sequence ID" value="ELR21104.1"/>
    <property type="molecule type" value="Genomic_DNA"/>
</dbReference>
<evidence type="ECO:0000313" key="1">
    <source>
        <dbReference type="EMBL" id="ELR21104.1"/>
    </source>
</evidence>
<name>L8H6J4_ACACF</name>
<dbReference type="Pfam" id="PF10604">
    <property type="entry name" value="Polyketide_cyc2"/>
    <property type="match status" value="1"/>
</dbReference>
<dbReference type="VEuPathDB" id="AmoebaDB:ACA1_282900"/>
<dbReference type="AlphaFoldDB" id="L8H6J4"/>
<dbReference type="InterPro" id="IPR019587">
    <property type="entry name" value="Polyketide_cyclase/dehydratase"/>
</dbReference>
<proteinExistence type="predicted"/>
<sequence length="109" mass="12398">MGHQKTRAKVKATGKGMLKRSVKLNDLEVEEELVLARESSEERVLEWTIVRTSLPVTNWAGRLSVRPVGRSRSRVSFECTFDSLDRDMKALFAKLYDEGLNRIKVSCEG</sequence>
<keyword evidence="2" id="KW-1185">Reference proteome</keyword>
<gene>
    <name evidence="1" type="ORF">ACA1_282900</name>
</gene>
<dbReference type="SUPFAM" id="SSF55961">
    <property type="entry name" value="Bet v1-like"/>
    <property type="match status" value="1"/>
</dbReference>
<dbReference type="Gene3D" id="3.30.530.20">
    <property type="match status" value="1"/>
</dbReference>
<dbReference type="GeneID" id="14921981"/>
<dbReference type="Proteomes" id="UP000011083">
    <property type="component" value="Unassembled WGS sequence"/>
</dbReference>
<organism evidence="1 2">
    <name type="scientific">Acanthamoeba castellanii (strain ATCC 30010 / Neff)</name>
    <dbReference type="NCBI Taxonomy" id="1257118"/>
    <lineage>
        <taxon>Eukaryota</taxon>
        <taxon>Amoebozoa</taxon>
        <taxon>Discosea</taxon>
        <taxon>Longamoebia</taxon>
        <taxon>Centramoebida</taxon>
        <taxon>Acanthamoebidae</taxon>
        <taxon>Acanthamoeba</taxon>
    </lineage>
</organism>
<protein>
    <submittedName>
        <fullName evidence="1">Uncharacterized protein</fullName>
    </submittedName>
</protein>